<dbReference type="RefSeq" id="WP_011584537.1">
    <property type="nucleotide sequence ID" value="NC_008255.1"/>
</dbReference>
<evidence type="ECO:0000313" key="3">
    <source>
        <dbReference type="Proteomes" id="UP000001822"/>
    </source>
</evidence>
<evidence type="ECO:0000256" key="1">
    <source>
        <dbReference type="SAM" id="Phobius"/>
    </source>
</evidence>
<evidence type="ECO:0000313" key="2">
    <source>
        <dbReference type="EMBL" id="ABG58422.1"/>
    </source>
</evidence>
<keyword evidence="1" id="KW-0812">Transmembrane</keyword>
<dbReference type="EMBL" id="CP000383">
    <property type="protein sequence ID" value="ABG58422.1"/>
    <property type="molecule type" value="Genomic_DNA"/>
</dbReference>
<keyword evidence="1" id="KW-1133">Transmembrane helix</keyword>
<reference evidence="2 3" key="1">
    <citation type="journal article" date="2007" name="Appl. Environ. Microbiol.">
        <title>Genome sequence of the cellulolytic gliding bacterium Cytophaga hutchinsonii.</title>
        <authorList>
            <person name="Xie G."/>
            <person name="Bruce D.C."/>
            <person name="Challacombe J.F."/>
            <person name="Chertkov O."/>
            <person name="Detter J.C."/>
            <person name="Gilna P."/>
            <person name="Han C.S."/>
            <person name="Lucas S."/>
            <person name="Misra M."/>
            <person name="Myers G.L."/>
            <person name="Richardson P."/>
            <person name="Tapia R."/>
            <person name="Thayer N."/>
            <person name="Thompson L.S."/>
            <person name="Brettin T.S."/>
            <person name="Henrissat B."/>
            <person name="Wilson D.B."/>
            <person name="McBride M.J."/>
        </authorList>
    </citation>
    <scope>NUCLEOTIDE SEQUENCE [LARGE SCALE GENOMIC DNA]</scope>
    <source>
        <strain evidence="3">ATCC 33406 / DSM 1761 / CIP 103989 / NBRC 15051 / NCIMB 9469 / D465</strain>
    </source>
</reference>
<dbReference type="AlphaFoldDB" id="A0A6N4SQ62"/>
<keyword evidence="1" id="KW-0472">Membrane</keyword>
<gene>
    <name evidence="2" type="ordered locus">CHU_1147</name>
</gene>
<organism evidence="2 3">
    <name type="scientific">Cytophaga hutchinsonii (strain ATCC 33406 / DSM 1761 / CIP 103989 / NBRC 15051 / NCIMB 9469 / D465)</name>
    <dbReference type="NCBI Taxonomy" id="269798"/>
    <lineage>
        <taxon>Bacteria</taxon>
        <taxon>Pseudomonadati</taxon>
        <taxon>Bacteroidota</taxon>
        <taxon>Cytophagia</taxon>
        <taxon>Cytophagales</taxon>
        <taxon>Cytophagaceae</taxon>
        <taxon>Cytophaga</taxon>
    </lineage>
</organism>
<accession>A0A6N4SQ62</accession>
<feature type="transmembrane region" description="Helical" evidence="1">
    <location>
        <begin position="6"/>
        <end position="25"/>
    </location>
</feature>
<keyword evidence="3" id="KW-1185">Reference proteome</keyword>
<sequence length="162" mass="18847">MNINVLISSIYAIAFLLILIVFNRLHKDKNPFRVMRFWVIQIIAAVSITVLVLVILVNTLFKKYTPDDNLGNHFEQESISAVMIIQWKDTVQINDVARFLDKMHSVQQVLGPVKFQNKGRIIVIRKNGRKDSIHTNGHGYGPYKGKWYQSDKNVLEEYFKEK</sequence>
<dbReference type="KEGG" id="chu:CHU_1147"/>
<name>A0A6N4SQ62_CYTH3</name>
<protein>
    <submittedName>
        <fullName evidence="2">Uncharacterized protein</fullName>
    </submittedName>
</protein>
<feature type="transmembrane region" description="Helical" evidence="1">
    <location>
        <begin position="37"/>
        <end position="61"/>
    </location>
</feature>
<proteinExistence type="predicted"/>
<dbReference type="Proteomes" id="UP000001822">
    <property type="component" value="Chromosome"/>
</dbReference>